<dbReference type="FunFam" id="1.10.510.10:FF:001037">
    <property type="entry name" value="SRSF protein kinase 2"/>
    <property type="match status" value="1"/>
</dbReference>
<dbReference type="GO" id="GO:0000245">
    <property type="term" value="P:spliceosomal complex assembly"/>
    <property type="evidence" value="ECO:0007669"/>
    <property type="project" value="TreeGrafter"/>
</dbReference>
<evidence type="ECO:0000313" key="11">
    <source>
        <dbReference type="EMBL" id="CAB4001487.1"/>
    </source>
</evidence>
<keyword evidence="5 11" id="KW-0418">Kinase</keyword>
<evidence type="ECO:0000256" key="3">
    <source>
        <dbReference type="ARBA" id="ARBA00022679"/>
    </source>
</evidence>
<keyword evidence="3" id="KW-0808">Transferase</keyword>
<dbReference type="GO" id="GO:0005524">
    <property type="term" value="F:ATP binding"/>
    <property type="evidence" value="ECO:0007669"/>
    <property type="project" value="UniProtKB-UniRule"/>
</dbReference>
<dbReference type="GO" id="GO:0004674">
    <property type="term" value="F:protein serine/threonine kinase activity"/>
    <property type="evidence" value="ECO:0007669"/>
    <property type="project" value="UniProtKB-KW"/>
</dbReference>
<evidence type="ECO:0000256" key="6">
    <source>
        <dbReference type="ARBA" id="ARBA00022840"/>
    </source>
</evidence>
<feature type="compositionally biased region" description="Basic residues" evidence="9">
    <location>
        <begin position="14"/>
        <end position="26"/>
    </location>
</feature>
<evidence type="ECO:0000256" key="8">
    <source>
        <dbReference type="ARBA" id="ARBA00048679"/>
    </source>
</evidence>
<comment type="catalytic activity">
    <reaction evidence="8">
        <text>L-seryl-[protein] + ATP = O-phospho-L-seryl-[protein] + ADP + H(+)</text>
        <dbReference type="Rhea" id="RHEA:17989"/>
        <dbReference type="Rhea" id="RHEA-COMP:9863"/>
        <dbReference type="Rhea" id="RHEA-COMP:11604"/>
        <dbReference type="ChEBI" id="CHEBI:15378"/>
        <dbReference type="ChEBI" id="CHEBI:29999"/>
        <dbReference type="ChEBI" id="CHEBI:30616"/>
        <dbReference type="ChEBI" id="CHEBI:83421"/>
        <dbReference type="ChEBI" id="CHEBI:456216"/>
        <dbReference type="EC" id="2.7.11.1"/>
    </reaction>
</comment>
<dbReference type="InterPro" id="IPR011009">
    <property type="entry name" value="Kinase-like_dom_sf"/>
</dbReference>
<dbReference type="GO" id="GO:0050684">
    <property type="term" value="P:regulation of mRNA processing"/>
    <property type="evidence" value="ECO:0007669"/>
    <property type="project" value="TreeGrafter"/>
</dbReference>
<feature type="compositionally biased region" description="Acidic residues" evidence="9">
    <location>
        <begin position="51"/>
        <end position="66"/>
    </location>
</feature>
<dbReference type="FunFam" id="3.30.200.20:FF:000163">
    <property type="entry name" value="SRSF protein kinase 2 isoform X1"/>
    <property type="match status" value="1"/>
</dbReference>
<dbReference type="PROSITE" id="PS00107">
    <property type="entry name" value="PROTEIN_KINASE_ATP"/>
    <property type="match status" value="1"/>
</dbReference>
<dbReference type="InterPro" id="IPR017441">
    <property type="entry name" value="Protein_kinase_ATP_BS"/>
</dbReference>
<dbReference type="Gene3D" id="3.30.200.20">
    <property type="entry name" value="Phosphorylase Kinase, domain 1"/>
    <property type="match status" value="1"/>
</dbReference>
<dbReference type="GO" id="GO:0005634">
    <property type="term" value="C:nucleus"/>
    <property type="evidence" value="ECO:0007669"/>
    <property type="project" value="TreeGrafter"/>
</dbReference>
<keyword evidence="6" id="KW-0067">ATP-binding</keyword>
<evidence type="ECO:0000256" key="1">
    <source>
        <dbReference type="ARBA" id="ARBA00012513"/>
    </source>
</evidence>
<feature type="domain" description="Protein kinase" evidence="10">
    <location>
        <begin position="87"/>
        <end position="652"/>
    </location>
</feature>
<evidence type="ECO:0000259" key="10">
    <source>
        <dbReference type="PROSITE" id="PS50011"/>
    </source>
</evidence>
<dbReference type="EMBL" id="CACRXK020004099">
    <property type="protein sequence ID" value="CAB4001487.1"/>
    <property type="molecule type" value="Genomic_DNA"/>
</dbReference>
<accession>A0A7D9I839</accession>
<feature type="compositionally biased region" description="Basic residues" evidence="9">
    <location>
        <begin position="276"/>
        <end position="287"/>
    </location>
</feature>
<dbReference type="PROSITE" id="PS00108">
    <property type="entry name" value="PROTEIN_KINASE_ST"/>
    <property type="match status" value="1"/>
</dbReference>
<keyword evidence="12" id="KW-1185">Reference proteome</keyword>
<evidence type="ECO:0000256" key="5">
    <source>
        <dbReference type="ARBA" id="ARBA00022777"/>
    </source>
</evidence>
<dbReference type="InterPro" id="IPR008271">
    <property type="entry name" value="Ser/Thr_kinase_AS"/>
</dbReference>
<dbReference type="Proteomes" id="UP001152795">
    <property type="component" value="Unassembled WGS sequence"/>
</dbReference>
<feature type="compositionally biased region" description="Basic and acidic residues" evidence="9">
    <location>
        <begin position="318"/>
        <end position="337"/>
    </location>
</feature>
<keyword evidence="2" id="KW-0723">Serine/threonine-protein kinase</keyword>
<evidence type="ECO:0000313" key="12">
    <source>
        <dbReference type="Proteomes" id="UP001152795"/>
    </source>
</evidence>
<dbReference type="PANTHER" id="PTHR47634">
    <property type="entry name" value="PROTEIN KINASE DOMAIN-CONTAINING PROTEIN-RELATED"/>
    <property type="match status" value="1"/>
</dbReference>
<name>A0A7D9I839_PARCT</name>
<dbReference type="EC" id="2.7.11.1" evidence="1"/>
<comment type="caution">
    <text evidence="11">The sequence shown here is derived from an EMBL/GenBank/DDBJ whole genome shotgun (WGS) entry which is preliminary data.</text>
</comment>
<evidence type="ECO:0000256" key="9">
    <source>
        <dbReference type="SAM" id="MobiDB-lite"/>
    </source>
</evidence>
<comment type="catalytic activity">
    <reaction evidence="7">
        <text>L-threonyl-[protein] + ATP = O-phospho-L-threonyl-[protein] + ADP + H(+)</text>
        <dbReference type="Rhea" id="RHEA:46608"/>
        <dbReference type="Rhea" id="RHEA-COMP:11060"/>
        <dbReference type="Rhea" id="RHEA-COMP:11605"/>
        <dbReference type="ChEBI" id="CHEBI:15378"/>
        <dbReference type="ChEBI" id="CHEBI:30013"/>
        <dbReference type="ChEBI" id="CHEBI:30616"/>
        <dbReference type="ChEBI" id="CHEBI:61977"/>
        <dbReference type="ChEBI" id="CHEBI:456216"/>
        <dbReference type="EC" id="2.7.11.1"/>
    </reaction>
</comment>
<dbReference type="InterPro" id="IPR000719">
    <property type="entry name" value="Prot_kinase_dom"/>
</dbReference>
<organism evidence="11 12">
    <name type="scientific">Paramuricea clavata</name>
    <name type="common">Red gorgonian</name>
    <name type="synonym">Violescent sea-whip</name>
    <dbReference type="NCBI Taxonomy" id="317549"/>
    <lineage>
        <taxon>Eukaryota</taxon>
        <taxon>Metazoa</taxon>
        <taxon>Cnidaria</taxon>
        <taxon>Anthozoa</taxon>
        <taxon>Octocorallia</taxon>
        <taxon>Malacalcyonacea</taxon>
        <taxon>Plexauridae</taxon>
        <taxon>Paramuricea</taxon>
    </lineage>
</organism>
<dbReference type="OrthoDB" id="2649at2759"/>
<evidence type="ECO:0000256" key="7">
    <source>
        <dbReference type="ARBA" id="ARBA00047899"/>
    </source>
</evidence>
<feature type="region of interest" description="Disordered" evidence="9">
    <location>
        <begin position="1"/>
        <end position="72"/>
    </location>
</feature>
<feature type="compositionally biased region" description="Polar residues" evidence="9">
    <location>
        <begin position="306"/>
        <end position="317"/>
    </location>
</feature>
<reference evidence="11" key="1">
    <citation type="submission" date="2020-04" db="EMBL/GenBank/DDBJ databases">
        <authorList>
            <person name="Alioto T."/>
            <person name="Alioto T."/>
            <person name="Gomez Garrido J."/>
        </authorList>
    </citation>
    <scope>NUCLEOTIDE SEQUENCE</scope>
    <source>
        <strain evidence="11">A484AB</strain>
    </source>
</reference>
<protein>
    <recommendedName>
        <fullName evidence="1">non-specific serine/threonine protein kinase</fullName>
        <ecNumber evidence="1">2.7.11.1</ecNumber>
    </recommendedName>
</protein>
<dbReference type="PROSITE" id="PS50011">
    <property type="entry name" value="PROTEIN_KINASE_DOM"/>
    <property type="match status" value="1"/>
</dbReference>
<feature type="region of interest" description="Disordered" evidence="9">
    <location>
        <begin position="263"/>
        <end position="337"/>
    </location>
</feature>
<gene>
    <name evidence="11" type="ORF">PACLA_8A059349</name>
</gene>
<feature type="compositionally biased region" description="Basic and acidic residues" evidence="9">
    <location>
        <begin position="288"/>
        <end position="305"/>
    </location>
</feature>
<feature type="compositionally biased region" description="Basic and acidic residues" evidence="9">
    <location>
        <begin position="27"/>
        <end position="39"/>
    </location>
</feature>
<dbReference type="Gene3D" id="1.10.510.10">
    <property type="entry name" value="Transferase(Phosphotransferase) domain 1"/>
    <property type="match status" value="2"/>
</dbReference>
<dbReference type="SUPFAM" id="SSF56112">
    <property type="entry name" value="Protein kinase-like (PK-like)"/>
    <property type="match status" value="1"/>
</dbReference>
<evidence type="ECO:0000256" key="4">
    <source>
        <dbReference type="ARBA" id="ARBA00022741"/>
    </source>
</evidence>
<dbReference type="SMART" id="SM00220">
    <property type="entry name" value="S_TKc"/>
    <property type="match status" value="1"/>
</dbReference>
<sequence length="655" mass="74349">MSSNMNRKVLAIQAKKRRGKGAKSKQLKRDAGKTEKKPSQVESPPPKYESENDDDDNSDSEEQEDVGDYKKGGYHPVKLGDLFNNRYSVIRKLGWGHFSTVWLAWDLKERRYVALKIVKSASHYTETALDEKKLLEKVHTTDPSHDGHKHVVQMLDDFKITGVHGTHICMVFEVLGYNLLKPIIQSNYRGLPVQQVKSIIKQTLLGLDYLHTKCGIIHTDLKPENILYCITNKEIQKIAYEAKMASMNGHLSSDIVATAPEHIMQQQQKSAEKLSKNQKKKLKKRLKKQQEKYMQEQEQQERTLNEETATPSEQCRNSNDETDVKSEEIVENEKNAECREENEECPCDDKVVNNNGNTDMMVESESSKYVNKEDTIETTKTDAEISTQVNCGGNDRTMAEAKAACVDDEQMHWTNGEAEKDCAGRSSPAVPKMDISPGKEHCGSHESAEHEVSVNETVEIVEKLEVSEGSGNEIESMETHASTTQNEEEVRVKIADLGNACWVDHHFTDEIQTRQYRSLEVLVGSTYGPQADIWSTACMAFELLTGDYLFEPHSGDNYSRDEDHIAHIIELLGRIPKHIALGGKYSTEMFNRKGVLRNITELRPWPLESVLVEKYEWSEEDAEELASFLLPMLDFVQENRATAAQCLEHPWLSDV</sequence>
<evidence type="ECO:0000256" key="2">
    <source>
        <dbReference type="ARBA" id="ARBA00022527"/>
    </source>
</evidence>
<dbReference type="PANTHER" id="PTHR47634:SF9">
    <property type="entry name" value="PROTEIN KINASE DOMAIN-CONTAINING PROTEIN-RELATED"/>
    <property type="match status" value="1"/>
</dbReference>
<keyword evidence="4" id="KW-0547">Nucleotide-binding</keyword>
<dbReference type="InterPro" id="IPR051334">
    <property type="entry name" value="SRPK"/>
</dbReference>
<dbReference type="AlphaFoldDB" id="A0A7D9I839"/>
<dbReference type="Pfam" id="PF00069">
    <property type="entry name" value="Pkinase"/>
    <property type="match status" value="2"/>
</dbReference>
<proteinExistence type="predicted"/>
<dbReference type="GO" id="GO:0005737">
    <property type="term" value="C:cytoplasm"/>
    <property type="evidence" value="ECO:0007669"/>
    <property type="project" value="TreeGrafter"/>
</dbReference>